<evidence type="ECO:0000256" key="2">
    <source>
        <dbReference type="ARBA" id="ARBA00022448"/>
    </source>
</evidence>
<dbReference type="PROSITE" id="PS51007">
    <property type="entry name" value="CYTC"/>
    <property type="match status" value="1"/>
</dbReference>
<dbReference type="PRINTS" id="PR00605">
    <property type="entry name" value="CYTCHROMECIC"/>
</dbReference>
<keyword evidence="5 8" id="KW-0479">Metal-binding</keyword>
<evidence type="ECO:0000256" key="3">
    <source>
        <dbReference type="ARBA" id="ARBA00022617"/>
    </source>
</evidence>
<feature type="domain" description="Cytochrome c" evidence="10">
    <location>
        <begin position="53"/>
        <end position="131"/>
    </location>
</feature>
<feature type="signal peptide" evidence="9">
    <location>
        <begin position="1"/>
        <end position="31"/>
    </location>
</feature>
<keyword evidence="12" id="KW-1185">Reference proteome</keyword>
<keyword evidence="9" id="KW-0732">Signal</keyword>
<dbReference type="Proteomes" id="UP000469430">
    <property type="component" value="Unassembled WGS sequence"/>
</dbReference>
<comment type="cofactor">
    <cofactor evidence="1">
        <name>heme c</name>
        <dbReference type="ChEBI" id="CHEBI:61717"/>
    </cofactor>
</comment>
<dbReference type="GO" id="GO:0005506">
    <property type="term" value="F:iron ion binding"/>
    <property type="evidence" value="ECO:0007669"/>
    <property type="project" value="InterPro"/>
</dbReference>
<evidence type="ECO:0000313" key="11">
    <source>
        <dbReference type="EMBL" id="MXO98372.1"/>
    </source>
</evidence>
<evidence type="ECO:0000256" key="6">
    <source>
        <dbReference type="ARBA" id="ARBA00022982"/>
    </source>
</evidence>
<dbReference type="AlphaFoldDB" id="A0A6I4TR42"/>
<comment type="caution">
    <text evidence="11">The sequence shown here is derived from an EMBL/GenBank/DDBJ whole genome shotgun (WGS) entry which is preliminary data.</text>
</comment>
<dbReference type="InterPro" id="IPR051459">
    <property type="entry name" value="Cytochrome_c-type_DH"/>
</dbReference>
<dbReference type="InterPro" id="IPR008168">
    <property type="entry name" value="Cyt_C_IC"/>
</dbReference>
<dbReference type="RefSeq" id="WP_161390022.1">
    <property type="nucleotide sequence ID" value="NZ_JBHSCP010000001.1"/>
</dbReference>
<evidence type="ECO:0000256" key="1">
    <source>
        <dbReference type="ARBA" id="ARBA00001926"/>
    </source>
</evidence>
<evidence type="ECO:0000256" key="4">
    <source>
        <dbReference type="ARBA" id="ARBA00022660"/>
    </source>
</evidence>
<dbReference type="GO" id="GO:0009055">
    <property type="term" value="F:electron transfer activity"/>
    <property type="evidence" value="ECO:0007669"/>
    <property type="project" value="InterPro"/>
</dbReference>
<gene>
    <name evidence="11" type="ORF">GRI97_05155</name>
</gene>
<evidence type="ECO:0000313" key="12">
    <source>
        <dbReference type="Proteomes" id="UP000469430"/>
    </source>
</evidence>
<evidence type="ECO:0000256" key="9">
    <source>
        <dbReference type="SAM" id="SignalP"/>
    </source>
</evidence>
<sequence>MVRFAAFADTRGKIGAAALALAIVAVPAASAFAVAPELEGAEGGAAAATLSAEQVEQGRQIFNDWSCGACHVLGDAGGTGHIGPSFDGNSKLDYAFVLGRVTDGQGAMPGFGGQLTDEEIDIVSKYIMQAKK</sequence>
<dbReference type="EMBL" id="WTYJ01000001">
    <property type="protein sequence ID" value="MXO98372.1"/>
    <property type="molecule type" value="Genomic_DNA"/>
</dbReference>
<keyword evidence="3 8" id="KW-0349">Heme</keyword>
<dbReference type="InterPro" id="IPR036909">
    <property type="entry name" value="Cyt_c-like_dom_sf"/>
</dbReference>
<dbReference type="PANTHER" id="PTHR35008">
    <property type="entry name" value="BLL4482 PROTEIN-RELATED"/>
    <property type="match status" value="1"/>
</dbReference>
<name>A0A6I4TR42_9SPHN</name>
<protein>
    <submittedName>
        <fullName evidence="11">C-type cytochrome</fullName>
    </submittedName>
</protein>
<keyword evidence="7 8" id="KW-0408">Iron</keyword>
<keyword evidence="2" id="KW-0813">Transport</keyword>
<dbReference type="Gene3D" id="1.10.760.10">
    <property type="entry name" value="Cytochrome c-like domain"/>
    <property type="match status" value="1"/>
</dbReference>
<evidence type="ECO:0000256" key="7">
    <source>
        <dbReference type="ARBA" id="ARBA00023004"/>
    </source>
</evidence>
<accession>A0A6I4TR42</accession>
<keyword evidence="6" id="KW-0249">Electron transport</keyword>
<reference evidence="11 12" key="1">
    <citation type="submission" date="2019-12" db="EMBL/GenBank/DDBJ databases">
        <title>Genomic-based taxomic classification of the family Erythrobacteraceae.</title>
        <authorList>
            <person name="Xu L."/>
        </authorList>
    </citation>
    <scope>NUCLEOTIDE SEQUENCE [LARGE SCALE GENOMIC DNA]</scope>
    <source>
        <strain evidence="11 12">S36</strain>
    </source>
</reference>
<dbReference type="SUPFAM" id="SSF46626">
    <property type="entry name" value="Cytochrome c"/>
    <property type="match status" value="1"/>
</dbReference>
<organism evidence="11 12">
    <name type="scientific">Croceibacterium xixiisoli</name>
    <dbReference type="NCBI Taxonomy" id="1476466"/>
    <lineage>
        <taxon>Bacteria</taxon>
        <taxon>Pseudomonadati</taxon>
        <taxon>Pseudomonadota</taxon>
        <taxon>Alphaproteobacteria</taxon>
        <taxon>Sphingomonadales</taxon>
        <taxon>Erythrobacteraceae</taxon>
        <taxon>Croceibacterium</taxon>
    </lineage>
</organism>
<dbReference type="Pfam" id="PF13442">
    <property type="entry name" value="Cytochrome_CBB3"/>
    <property type="match status" value="1"/>
</dbReference>
<keyword evidence="4" id="KW-0679">Respiratory chain</keyword>
<feature type="chain" id="PRO_5026151586" evidence="9">
    <location>
        <begin position="32"/>
        <end position="132"/>
    </location>
</feature>
<evidence type="ECO:0000256" key="8">
    <source>
        <dbReference type="PROSITE-ProRule" id="PRU00433"/>
    </source>
</evidence>
<evidence type="ECO:0000256" key="5">
    <source>
        <dbReference type="ARBA" id="ARBA00022723"/>
    </source>
</evidence>
<dbReference type="PANTHER" id="PTHR35008:SF4">
    <property type="entry name" value="BLL4482 PROTEIN"/>
    <property type="match status" value="1"/>
</dbReference>
<evidence type="ECO:0000259" key="10">
    <source>
        <dbReference type="PROSITE" id="PS51007"/>
    </source>
</evidence>
<dbReference type="OrthoDB" id="9805828at2"/>
<dbReference type="InterPro" id="IPR009056">
    <property type="entry name" value="Cyt_c-like_dom"/>
</dbReference>
<dbReference type="GO" id="GO:0020037">
    <property type="term" value="F:heme binding"/>
    <property type="evidence" value="ECO:0007669"/>
    <property type="project" value="InterPro"/>
</dbReference>
<proteinExistence type="predicted"/>